<reference evidence="5" key="1">
    <citation type="submission" date="2020-05" db="EMBL/GenBank/DDBJ databases">
        <title>Mycena genomes resolve the evolution of fungal bioluminescence.</title>
        <authorList>
            <person name="Tsai I.J."/>
        </authorList>
    </citation>
    <scope>NUCLEOTIDE SEQUENCE</scope>
    <source>
        <strain evidence="5">171206Taipei</strain>
    </source>
</reference>
<feature type="compositionally biased region" description="Low complexity" evidence="2">
    <location>
        <begin position="121"/>
        <end position="132"/>
    </location>
</feature>
<feature type="chain" id="PRO_5034156916" description="Yeast cell wall synthesis Kre9/Knh1-like N-terminal domain-containing protein" evidence="3">
    <location>
        <begin position="20"/>
        <end position="188"/>
    </location>
</feature>
<dbReference type="Pfam" id="PF10342">
    <property type="entry name" value="Kre9_KNH"/>
    <property type="match status" value="1"/>
</dbReference>
<feature type="region of interest" description="Disordered" evidence="2">
    <location>
        <begin position="121"/>
        <end position="165"/>
    </location>
</feature>
<proteinExistence type="predicted"/>
<keyword evidence="1 3" id="KW-0732">Signal</keyword>
<dbReference type="Proteomes" id="UP000636479">
    <property type="component" value="Unassembled WGS sequence"/>
</dbReference>
<evidence type="ECO:0000313" key="6">
    <source>
        <dbReference type="Proteomes" id="UP000636479"/>
    </source>
</evidence>
<name>A0A8H6SN40_9AGAR</name>
<organism evidence="5 6">
    <name type="scientific">Mycena indigotica</name>
    <dbReference type="NCBI Taxonomy" id="2126181"/>
    <lineage>
        <taxon>Eukaryota</taxon>
        <taxon>Fungi</taxon>
        <taxon>Dikarya</taxon>
        <taxon>Basidiomycota</taxon>
        <taxon>Agaricomycotina</taxon>
        <taxon>Agaricomycetes</taxon>
        <taxon>Agaricomycetidae</taxon>
        <taxon>Agaricales</taxon>
        <taxon>Marasmiineae</taxon>
        <taxon>Mycenaceae</taxon>
        <taxon>Mycena</taxon>
    </lineage>
</organism>
<evidence type="ECO:0000259" key="4">
    <source>
        <dbReference type="Pfam" id="PF10342"/>
    </source>
</evidence>
<evidence type="ECO:0000256" key="3">
    <source>
        <dbReference type="SAM" id="SignalP"/>
    </source>
</evidence>
<sequence length="188" mass="18776">MLATRTLLALAAFAASVSAFTVTAPRTGQNFTTDGSNVVSWTTVASDRKNFTIVLSNGNPADNQQLKALVDATSGTTTVDPPSTGWPAPGAGPFQINLVQDTQNLNAILAQSSQFFFAAPKVSAAPSPSGPVTQPPPPTQQPNNNPSGSSPPAPSDSGLVTPPANGAASMGANAGLVAALVLLGAVLA</sequence>
<comment type="caution">
    <text evidence="5">The sequence shown here is derived from an EMBL/GenBank/DDBJ whole genome shotgun (WGS) entry which is preliminary data.</text>
</comment>
<feature type="signal peptide" evidence="3">
    <location>
        <begin position="1"/>
        <end position="19"/>
    </location>
</feature>
<evidence type="ECO:0000313" key="5">
    <source>
        <dbReference type="EMBL" id="KAF7301852.1"/>
    </source>
</evidence>
<evidence type="ECO:0000256" key="1">
    <source>
        <dbReference type="ARBA" id="ARBA00022729"/>
    </source>
</evidence>
<feature type="domain" description="Yeast cell wall synthesis Kre9/Knh1-like N-terminal" evidence="4">
    <location>
        <begin position="25"/>
        <end position="115"/>
    </location>
</feature>
<dbReference type="OrthoDB" id="5316007at2759"/>
<accession>A0A8H6SN40</accession>
<evidence type="ECO:0000256" key="2">
    <source>
        <dbReference type="SAM" id="MobiDB-lite"/>
    </source>
</evidence>
<dbReference type="EMBL" id="JACAZF010000006">
    <property type="protein sequence ID" value="KAF7301852.1"/>
    <property type="molecule type" value="Genomic_DNA"/>
</dbReference>
<gene>
    <name evidence="5" type="ORF">MIND_00751100</name>
</gene>
<protein>
    <recommendedName>
        <fullName evidence="4">Yeast cell wall synthesis Kre9/Knh1-like N-terminal domain-containing protein</fullName>
    </recommendedName>
</protein>
<dbReference type="InterPro" id="IPR018466">
    <property type="entry name" value="Kre9/Knh1-like_N"/>
</dbReference>
<keyword evidence="6" id="KW-1185">Reference proteome</keyword>
<dbReference type="GeneID" id="59346724"/>
<dbReference type="AlphaFoldDB" id="A0A8H6SN40"/>
<dbReference type="RefSeq" id="XP_037219852.1">
    <property type="nucleotide sequence ID" value="XM_037364208.1"/>
</dbReference>